<dbReference type="GO" id="GO:0036064">
    <property type="term" value="C:ciliary basal body"/>
    <property type="evidence" value="ECO:0007669"/>
    <property type="project" value="TreeGrafter"/>
</dbReference>
<dbReference type="OMA" id="RAPHETQ"/>
<dbReference type="Pfam" id="PF13516">
    <property type="entry name" value="LRR_6"/>
    <property type="match status" value="2"/>
</dbReference>
<dbReference type="GeneID" id="119720560"/>
<dbReference type="RefSeq" id="XP_038046204.1">
    <property type="nucleotide sequence ID" value="XM_038190276.1"/>
</dbReference>
<dbReference type="PANTHER" id="PTHR24110:SF3">
    <property type="entry name" value="CENTROSOMAL PROTEIN OF 78 KDA"/>
    <property type="match status" value="1"/>
</dbReference>
<dbReference type="SMART" id="SM00368">
    <property type="entry name" value="LRR_RI"/>
    <property type="match status" value="5"/>
</dbReference>
<evidence type="ECO:0000313" key="2">
    <source>
        <dbReference type="EnsemblMetazoa" id="XP_038046203.1"/>
    </source>
</evidence>
<feature type="compositionally biased region" description="Basic and acidic residues" evidence="1">
    <location>
        <begin position="738"/>
        <end position="749"/>
    </location>
</feature>
<dbReference type="FunFam" id="3.80.10.10:FF:001649">
    <property type="entry name" value="Uncharacterized protein"/>
    <property type="match status" value="1"/>
</dbReference>
<feature type="region of interest" description="Disordered" evidence="1">
    <location>
        <begin position="609"/>
        <end position="649"/>
    </location>
</feature>
<protein>
    <recommendedName>
        <fullName evidence="4">Centrosomal protein of 78 kDa</fullName>
    </recommendedName>
</protein>
<feature type="region of interest" description="Disordered" evidence="1">
    <location>
        <begin position="761"/>
        <end position="919"/>
    </location>
</feature>
<keyword evidence="3" id="KW-1185">Reference proteome</keyword>
<dbReference type="OrthoDB" id="78308at2759"/>
<dbReference type="PRINTS" id="PR02062">
    <property type="entry name" value="CENTROSOME78"/>
</dbReference>
<dbReference type="PANTHER" id="PTHR24110">
    <property type="entry name" value="CENTROSOMAL PROTEIN OF 78 KDA"/>
    <property type="match status" value="1"/>
</dbReference>
<dbReference type="SUPFAM" id="SSF52047">
    <property type="entry name" value="RNI-like"/>
    <property type="match status" value="1"/>
</dbReference>
<dbReference type="EnsemblMetazoa" id="XM_038190275.1">
    <property type="protein sequence ID" value="XP_038046203.1"/>
    <property type="gene ID" value="LOC119720560"/>
</dbReference>
<name>A0A913Z2Z1_PATMI</name>
<feature type="region of interest" description="Disordered" evidence="1">
    <location>
        <begin position="412"/>
        <end position="482"/>
    </location>
</feature>
<organism evidence="2 3">
    <name type="scientific">Patiria miniata</name>
    <name type="common">Bat star</name>
    <name type="synonym">Asterina miniata</name>
    <dbReference type="NCBI Taxonomy" id="46514"/>
    <lineage>
        <taxon>Eukaryota</taxon>
        <taxon>Metazoa</taxon>
        <taxon>Echinodermata</taxon>
        <taxon>Eleutherozoa</taxon>
        <taxon>Asterozoa</taxon>
        <taxon>Asteroidea</taxon>
        <taxon>Valvatacea</taxon>
        <taxon>Valvatida</taxon>
        <taxon>Asterinidae</taxon>
        <taxon>Patiria</taxon>
    </lineage>
</organism>
<dbReference type="RefSeq" id="XP_038046203.1">
    <property type="nucleotide sequence ID" value="XM_038190275.1"/>
</dbReference>
<dbReference type="Proteomes" id="UP000887568">
    <property type="component" value="Unplaced"/>
</dbReference>
<feature type="region of interest" description="Disordered" evidence="1">
    <location>
        <begin position="328"/>
        <end position="380"/>
    </location>
</feature>
<dbReference type="GO" id="GO:0005813">
    <property type="term" value="C:centrosome"/>
    <property type="evidence" value="ECO:0007669"/>
    <property type="project" value="TreeGrafter"/>
</dbReference>
<feature type="compositionally biased region" description="Basic residues" evidence="1">
    <location>
        <begin position="827"/>
        <end position="837"/>
    </location>
</feature>
<dbReference type="EnsemblMetazoa" id="XM_038190274.1">
    <property type="protein sequence ID" value="XP_038046202.1"/>
    <property type="gene ID" value="LOC119720560"/>
</dbReference>
<dbReference type="InterPro" id="IPR032675">
    <property type="entry name" value="LRR_dom_sf"/>
</dbReference>
<dbReference type="EnsemblMetazoa" id="XM_038190276.1">
    <property type="protein sequence ID" value="XP_038046204.1"/>
    <property type="gene ID" value="LOC119720560"/>
</dbReference>
<reference evidence="2" key="1">
    <citation type="submission" date="2022-11" db="UniProtKB">
        <authorList>
            <consortium name="EnsemblMetazoa"/>
        </authorList>
    </citation>
    <scope>IDENTIFICATION</scope>
</reference>
<dbReference type="RefSeq" id="XP_038046202.1">
    <property type="nucleotide sequence ID" value="XM_038190274.1"/>
</dbReference>
<feature type="compositionally biased region" description="Basic and acidic residues" evidence="1">
    <location>
        <begin position="796"/>
        <end position="817"/>
    </location>
</feature>
<dbReference type="InterPro" id="IPR026212">
    <property type="entry name" value="Cep78"/>
</dbReference>
<proteinExistence type="predicted"/>
<feature type="compositionally biased region" description="Polar residues" evidence="1">
    <location>
        <begin position="449"/>
        <end position="471"/>
    </location>
</feature>
<dbReference type="AlphaFoldDB" id="A0A913Z2Z1"/>
<accession>A0A913Z2Z1</accession>
<dbReference type="GO" id="GO:0044782">
    <property type="term" value="P:cilium organization"/>
    <property type="evidence" value="ECO:0007669"/>
    <property type="project" value="TreeGrafter"/>
</dbReference>
<evidence type="ECO:0000313" key="3">
    <source>
        <dbReference type="Proteomes" id="UP000887568"/>
    </source>
</evidence>
<dbReference type="InterPro" id="IPR001611">
    <property type="entry name" value="Leu-rich_rpt"/>
</dbReference>
<evidence type="ECO:0008006" key="4">
    <source>
        <dbReference type="Google" id="ProtNLM"/>
    </source>
</evidence>
<sequence>MESVQARQRGALDYEGYYKQLCALQDTCPLTCVKVHLAQGVLDLNGDRIRSPDWAPVLNALRINKSLRFVGVRSYYQQANGIEDSKDGKLRSRVKRRPPPVRSKDVTYRLCVALAEMLSVSQALSHIELHGVPLRNKDVQLIAKGIVKNSSLQHLSLESCRIGDRGVEKLCQGIKHSPGITSLNFSACGLSSQGAESLAKLVKHQSTQRHSEAWKDSLRYRRPDLDRMAGIRRITLNHNPLVNDEGAAAFAEALKDDLWLKALDMQQCGISNLGAKSLLDGLHQNSSIVVLDIRKNHLVDRDLLKAVMEQVLINAGGDENEYKWLRANSSREHDPHGGKQRRRTRTLNSSFGRKTTIRVASGPSSAPHRSRTKSSGDGISVHVTRMNRVEPDVVVPAVMKPGPGFVPWRTAARASQRRVQPDEQPTPADSSPSSTPSKSAASIHVHAASTLSSGELDTSSKDTGTPGTMMSSMRDVEDERGVANQRMRREMQIEVEELHRRLYIESRARAAADGRIVELEVANSRLRHQVQLLEARSPTSPLRGTRMDRPPPGQLEDESILDSIEESFAKFHGFLDLLREAGLGQLCTLVGTSPDEIRNPHVRSILQKHQPTVSPQYPPGLAPQVSYPAPQPPYREPQAPYEPGVPQQSLEENPVTSIADINPESRQVYVHAPLVSQQEQNGPSQSGIKRVQTGVSNLPTVDSRPVVLHHPLSEPVDHTTEAQPVANGRTQTQQKTGGDVEKEHQTTFDGDLKRPHIEFTNNVASSSGDAGIQRQMEEPIAGGERIGVKDPGIPEPKAEVDTKQAIDKPSQHSDQELSGHSSANSHSHSHSLSHSHRTSTPVRSKDTPPGSDHPASATYSIDEDHESLGSSVLEELDRSDEDLFMDLPTPTKKAGSSKPGNNNDKGFRGDDEYSSDEDF</sequence>
<dbReference type="Gene3D" id="3.80.10.10">
    <property type="entry name" value="Ribonuclease Inhibitor"/>
    <property type="match status" value="2"/>
</dbReference>
<feature type="region of interest" description="Disordered" evidence="1">
    <location>
        <begin position="720"/>
        <end position="749"/>
    </location>
</feature>
<dbReference type="CTD" id="84131"/>
<feature type="compositionally biased region" description="Low complexity" evidence="1">
    <location>
        <begin position="425"/>
        <end position="442"/>
    </location>
</feature>
<feature type="compositionally biased region" description="Basic and acidic residues" evidence="1">
    <location>
        <begin position="328"/>
        <end position="337"/>
    </location>
</feature>
<dbReference type="FunFam" id="3.80.10.10:FF:000948">
    <property type="entry name" value="Centrosomal protein 78"/>
    <property type="match status" value="1"/>
</dbReference>
<evidence type="ECO:0000256" key="1">
    <source>
        <dbReference type="SAM" id="MobiDB-lite"/>
    </source>
</evidence>